<dbReference type="OrthoDB" id="3173009at2"/>
<dbReference type="GeneID" id="82935064"/>
<dbReference type="Pfam" id="PF02613">
    <property type="entry name" value="Nitrate_red_del"/>
    <property type="match status" value="1"/>
</dbReference>
<proteinExistence type="predicted"/>
<dbReference type="SUPFAM" id="SSF89155">
    <property type="entry name" value="TorD-like"/>
    <property type="match status" value="1"/>
</dbReference>
<dbReference type="STRING" id="1034345.GCA_000236865_00812"/>
<dbReference type="Proteomes" id="UP000253792">
    <property type="component" value="Unassembled WGS sequence"/>
</dbReference>
<accession>A0A369LEB0</accession>
<reference evidence="1 2" key="1">
    <citation type="journal article" date="2018" name="Elife">
        <title>Discovery and characterization of a prevalent human gut bacterial enzyme sufficient for the inactivation of a family of plant toxins.</title>
        <authorList>
            <person name="Koppel N."/>
            <person name="Bisanz J.E."/>
            <person name="Pandelia M.E."/>
            <person name="Turnbaugh P.J."/>
            <person name="Balskus E.P."/>
        </authorList>
    </citation>
    <scope>NUCLEOTIDE SEQUENCE [LARGE SCALE GENOMIC DNA]</scope>
    <source>
        <strain evidence="2">anaerobia AP69FAA</strain>
    </source>
</reference>
<protein>
    <submittedName>
        <fullName evidence="1">Nitrate reductase delta subunit</fullName>
    </submittedName>
</protein>
<evidence type="ECO:0000313" key="2">
    <source>
        <dbReference type="Proteomes" id="UP000253792"/>
    </source>
</evidence>
<keyword evidence="2" id="KW-1185">Reference proteome</keyword>
<dbReference type="Gene3D" id="1.10.3480.10">
    <property type="entry name" value="TorD-like"/>
    <property type="match status" value="1"/>
</dbReference>
<name>A0A369LEB0_9ACTN</name>
<dbReference type="AlphaFoldDB" id="A0A369LEB0"/>
<dbReference type="EMBL" id="PPTP01000002">
    <property type="protein sequence ID" value="RDB56556.1"/>
    <property type="molecule type" value="Genomic_DNA"/>
</dbReference>
<evidence type="ECO:0000313" key="1">
    <source>
        <dbReference type="EMBL" id="RDB56556.1"/>
    </source>
</evidence>
<sequence>MMDDAAVFSVLSKCFGSVEKDEWKQMTRSAAWAEFMDGVRRLLQDDTRFGKQATPIERMHVRAPMQEFLSANEVDELFCPPLFDEKQGFAARHFTGGLPQSAIPVESLYTDWNTPDNVNPLIGKQKGLYLGASARYMRALIEQLGLEVPAEYADCPDHLALELDLVAVLLRSGMDAEARQFVAERFDWLTDYRLKLLKLDDDARFYISLVDVILGICAEQRAESESDQTA</sequence>
<dbReference type="InterPro" id="IPR020945">
    <property type="entry name" value="DMSO/NO3_reduct_chaperone"/>
</dbReference>
<dbReference type="RefSeq" id="WP_052297751.1">
    <property type="nucleotide sequence ID" value="NZ_CABKQR010000002.1"/>
</dbReference>
<gene>
    <name evidence="1" type="ORF">C1880_01920</name>
</gene>
<dbReference type="InterPro" id="IPR036411">
    <property type="entry name" value="TorD-like_sf"/>
</dbReference>
<organism evidence="1 2">
    <name type="scientific">Senegalimassilia anaerobia</name>
    <dbReference type="NCBI Taxonomy" id="1473216"/>
    <lineage>
        <taxon>Bacteria</taxon>
        <taxon>Bacillati</taxon>
        <taxon>Actinomycetota</taxon>
        <taxon>Coriobacteriia</taxon>
        <taxon>Coriobacteriales</taxon>
        <taxon>Coriobacteriaceae</taxon>
        <taxon>Senegalimassilia</taxon>
    </lineage>
</organism>
<comment type="caution">
    <text evidence="1">The sequence shown here is derived from an EMBL/GenBank/DDBJ whole genome shotgun (WGS) entry which is preliminary data.</text>
</comment>